<feature type="transmembrane region" description="Helical" evidence="2">
    <location>
        <begin position="158"/>
        <end position="176"/>
    </location>
</feature>
<keyword evidence="2" id="KW-0472">Membrane</keyword>
<evidence type="ECO:0000256" key="1">
    <source>
        <dbReference type="SAM" id="MobiDB-lite"/>
    </source>
</evidence>
<accession>A0A5N0TMU9</accession>
<proteinExistence type="predicted"/>
<feature type="region of interest" description="Disordered" evidence="1">
    <location>
        <begin position="38"/>
        <end position="60"/>
    </location>
</feature>
<dbReference type="AlphaFoldDB" id="A0A5N0TMU9"/>
<dbReference type="EMBL" id="VYUY01000005">
    <property type="protein sequence ID" value="KAA9135507.1"/>
    <property type="molecule type" value="Genomic_DNA"/>
</dbReference>
<name>A0A5N0TMU9_9MICO</name>
<feature type="compositionally biased region" description="Basic and acidic residues" evidence="1">
    <location>
        <begin position="38"/>
        <end position="51"/>
    </location>
</feature>
<feature type="transmembrane region" description="Helical" evidence="2">
    <location>
        <begin position="79"/>
        <end position="97"/>
    </location>
</feature>
<organism evidence="3 4">
    <name type="scientific">Microbacterium caowuchunii</name>
    <dbReference type="NCBI Taxonomy" id="2614638"/>
    <lineage>
        <taxon>Bacteria</taxon>
        <taxon>Bacillati</taxon>
        <taxon>Actinomycetota</taxon>
        <taxon>Actinomycetes</taxon>
        <taxon>Micrococcales</taxon>
        <taxon>Microbacteriaceae</taxon>
        <taxon>Microbacterium</taxon>
    </lineage>
</organism>
<evidence type="ECO:0000256" key="2">
    <source>
        <dbReference type="SAM" id="Phobius"/>
    </source>
</evidence>
<evidence type="ECO:0000313" key="3">
    <source>
        <dbReference type="EMBL" id="KAA9135507.1"/>
    </source>
</evidence>
<dbReference type="Proteomes" id="UP000326838">
    <property type="component" value="Unassembled WGS sequence"/>
</dbReference>
<keyword evidence="4" id="KW-1185">Reference proteome</keyword>
<feature type="transmembrane region" description="Helical" evidence="2">
    <location>
        <begin position="188"/>
        <end position="209"/>
    </location>
</feature>
<protein>
    <submittedName>
        <fullName evidence="3">Uncharacterized protein</fullName>
    </submittedName>
</protein>
<dbReference type="RefSeq" id="WP_150892046.1">
    <property type="nucleotide sequence ID" value="NZ_VYUY01000005.1"/>
</dbReference>
<keyword evidence="2" id="KW-0812">Transmembrane</keyword>
<feature type="transmembrane region" description="Helical" evidence="2">
    <location>
        <begin position="128"/>
        <end position="151"/>
    </location>
</feature>
<evidence type="ECO:0000313" key="4">
    <source>
        <dbReference type="Proteomes" id="UP000326838"/>
    </source>
</evidence>
<keyword evidence="2" id="KW-1133">Transmembrane helix</keyword>
<comment type="caution">
    <text evidence="3">The sequence shown here is derived from an EMBL/GenBank/DDBJ whole genome shotgun (WGS) entry which is preliminary data.</text>
</comment>
<sequence length="235" mass="25379">MTNSDQNDKSNTPTVALVGKPVTLSAIRRAEAQRIAAERAAAEADANREAPPRPGLTDPTGAPVVVALPPPVTVRFSQFFWILSLLAGAIGVVYLFIIRKPHLEAIVAIVKEVDPARAEETYTTVADIISWSLFGVLVAVLLVQVTALVSYANRRPSIRWWMLGTLVVLVGVFFAARELVAFGDRGVPIAYLLAAQIALLVLGFLFALLPPALRWTARGHDVAHRITGEKITGRS</sequence>
<reference evidence="4" key="1">
    <citation type="submission" date="2019-09" db="EMBL/GenBank/DDBJ databases">
        <title>Mumia zhuanghuii sp. nov. isolated from the intestinal contents of plateau pika (Ochotona curzoniae) in the Qinghai-Tibet plateau of China.</title>
        <authorList>
            <person name="Tian Z."/>
        </authorList>
    </citation>
    <scope>NUCLEOTIDE SEQUENCE [LARGE SCALE GENOMIC DNA]</scope>
    <source>
        <strain evidence="4">L-033</strain>
    </source>
</reference>
<gene>
    <name evidence="3" type="ORF">F6B40_03045</name>
</gene>